<dbReference type="PANTHER" id="PTHR48081">
    <property type="entry name" value="AB HYDROLASE SUPERFAMILY PROTEIN C4A8.06C"/>
    <property type="match status" value="1"/>
</dbReference>
<proteinExistence type="predicted"/>
<keyword evidence="1 3" id="KW-0378">Hydrolase</keyword>
<organism evidence="3 4">
    <name type="scientific">Lactobacillus panisapium</name>
    <dbReference type="NCBI Taxonomy" id="2012495"/>
    <lineage>
        <taxon>Bacteria</taxon>
        <taxon>Bacillati</taxon>
        <taxon>Bacillota</taxon>
        <taxon>Bacilli</taxon>
        <taxon>Lactobacillales</taxon>
        <taxon>Lactobacillaceae</taxon>
        <taxon>Lactobacillus</taxon>
    </lineage>
</organism>
<dbReference type="GO" id="GO:0016787">
    <property type="term" value="F:hydrolase activity"/>
    <property type="evidence" value="ECO:0007669"/>
    <property type="project" value="UniProtKB-KW"/>
</dbReference>
<dbReference type="Gene3D" id="3.40.50.1820">
    <property type="entry name" value="alpha/beta hydrolase"/>
    <property type="match status" value="1"/>
</dbReference>
<dbReference type="Pfam" id="PF20434">
    <property type="entry name" value="BD-FAE"/>
    <property type="match status" value="1"/>
</dbReference>
<dbReference type="Proteomes" id="UP000826550">
    <property type="component" value="Chromosome"/>
</dbReference>
<dbReference type="EMBL" id="CP048268">
    <property type="protein sequence ID" value="QYN52648.1"/>
    <property type="molecule type" value="Genomic_DNA"/>
</dbReference>
<protein>
    <submittedName>
        <fullName evidence="3">Alpha/beta hydrolase</fullName>
    </submittedName>
</protein>
<dbReference type="InterPro" id="IPR049492">
    <property type="entry name" value="BD-FAE-like_dom"/>
</dbReference>
<evidence type="ECO:0000256" key="1">
    <source>
        <dbReference type="ARBA" id="ARBA00022801"/>
    </source>
</evidence>
<evidence type="ECO:0000313" key="4">
    <source>
        <dbReference type="Proteomes" id="UP000826550"/>
    </source>
</evidence>
<accession>A0ABX8W8Z9</accession>
<keyword evidence="4" id="KW-1185">Reference proteome</keyword>
<feature type="domain" description="BD-FAE-like" evidence="2">
    <location>
        <begin position="92"/>
        <end position="249"/>
    </location>
</feature>
<sequence>MKVEQYNLDEDNPNVTLTTYVLDDSPETLKGKPRPAIIICPGGGFFSCTDREAEPVAMYFASMGYHSFVLRYTTYFSHGLEMPDLSKPLPLKKETIYPKQIRQLGQAMLLIKRNAEKWHVNPDQIGVCGFSAGGHVASLYATRYNEAVLTDYLNASSEQLRPAFAIIGYALTDYHLLDQQLRAKKDSPGEYAFMKASNVAYAGVEFPDKELESEISPVDHVDSETPPFFIWTTATDPLISPLSSLHMASCLAENKIPYEIHVFGEGTHGLSLATQAVADSKSQIEPIVGQWTTLCTKWLEKRFALDLPAKSPFEEMKDKEESNAKN</sequence>
<dbReference type="SUPFAM" id="SSF53474">
    <property type="entry name" value="alpha/beta-Hydrolases"/>
    <property type="match status" value="1"/>
</dbReference>
<dbReference type="RefSeq" id="WP_220221027.1">
    <property type="nucleotide sequence ID" value="NZ_CP048268.1"/>
</dbReference>
<gene>
    <name evidence="3" type="ORF">GYM71_04180</name>
</gene>
<dbReference type="InterPro" id="IPR029058">
    <property type="entry name" value="AB_hydrolase_fold"/>
</dbReference>
<evidence type="ECO:0000313" key="3">
    <source>
        <dbReference type="EMBL" id="QYN52648.1"/>
    </source>
</evidence>
<dbReference type="PANTHER" id="PTHR48081:SF6">
    <property type="entry name" value="PEPTIDASE S9 PROLYL OLIGOPEPTIDASE CATALYTIC DOMAIN-CONTAINING PROTEIN"/>
    <property type="match status" value="1"/>
</dbReference>
<reference evidence="3 4" key="1">
    <citation type="submission" date="2020-01" db="EMBL/GenBank/DDBJ databases">
        <title>Vast differences in strain-level diversity in the gut microbiota of two closely related honey bee species.</title>
        <authorList>
            <person name="Ellegaard K.M."/>
            <person name="Suenami S."/>
            <person name="Miyazaki R."/>
            <person name="Engel P."/>
        </authorList>
    </citation>
    <scope>NUCLEOTIDE SEQUENCE [LARGE SCALE GENOMIC DNA]</scope>
    <source>
        <strain evidence="3 4">ESL0416</strain>
    </source>
</reference>
<evidence type="ECO:0000259" key="2">
    <source>
        <dbReference type="Pfam" id="PF20434"/>
    </source>
</evidence>
<dbReference type="InterPro" id="IPR050300">
    <property type="entry name" value="GDXG_lipolytic_enzyme"/>
</dbReference>
<name>A0ABX8W8Z9_9LACO</name>